<dbReference type="STRING" id="754476.Q7A_1841"/>
<sequence length="422" mass="48236">MADTHYSYLVNEAMARRKNNTQITKTLRESLVMDSIQDSRRHLEALALDIKMVNDHIKVDESIFGEASVDYDKIANKLVEKLHWPNESIRIIPQGSVSTKTLIRSPDNSKFDIDAVCSVDLSMIEVNDPMDFFDKVGLAIEEWEPEAKRRCWKVDFKGRRYYIEFTPSTPLNKVPQTATNQIALSPSNRYRDKALAVVNTPSRQWKTSNPEGFSSWVNDQSSRPLLRWLIENSMQESYSLDSVIPVPAQEVEISDTLRVAIRLLKRHRDMSVKRNYIEPNLKPISIIIVTLLTQCYEGLADKGAVYTHPIELLLDLVELMPYMIEHRANDYWISNPTVEGENFAEKWNENPQLKNSFDIWTNLLKENLNEILAADNLDSRRQIIKEVFGCTATQSPPSPIISGLAQNRPTQAHKAPPTKGLA</sequence>
<evidence type="ECO:0000313" key="13">
    <source>
        <dbReference type="EMBL" id="AFI84659.1"/>
    </source>
</evidence>
<evidence type="ECO:0000256" key="3">
    <source>
        <dbReference type="ARBA" id="ARBA00022723"/>
    </source>
</evidence>
<keyword evidence="5" id="KW-0067">ATP-binding</keyword>
<name>I1XJU0_METNJ</name>
<evidence type="ECO:0000256" key="11">
    <source>
        <dbReference type="SAM" id="MobiDB-lite"/>
    </source>
</evidence>
<comment type="catalytic activity">
    <reaction evidence="10">
        <text>GTP + ATP = 3',3'-cGAMP + 2 diphosphate</text>
        <dbReference type="Rhea" id="RHEA:35647"/>
        <dbReference type="ChEBI" id="CHEBI:30616"/>
        <dbReference type="ChEBI" id="CHEBI:33019"/>
        <dbReference type="ChEBI" id="CHEBI:37565"/>
        <dbReference type="ChEBI" id="CHEBI:71501"/>
    </reaction>
    <physiologicalReaction direction="left-to-right" evidence="10">
        <dbReference type="Rhea" id="RHEA:35648"/>
    </physiologicalReaction>
</comment>
<dbReference type="Proteomes" id="UP000009144">
    <property type="component" value="Chromosome"/>
</dbReference>
<proteinExistence type="predicted"/>
<evidence type="ECO:0000313" key="14">
    <source>
        <dbReference type="Proteomes" id="UP000009144"/>
    </source>
</evidence>
<dbReference type="HOGENOM" id="CLU_039827_1_2_6"/>
<evidence type="ECO:0000256" key="10">
    <source>
        <dbReference type="ARBA" id="ARBA00048304"/>
    </source>
</evidence>
<evidence type="ECO:0000256" key="9">
    <source>
        <dbReference type="ARBA" id="ARBA00044145"/>
    </source>
</evidence>
<evidence type="ECO:0000256" key="7">
    <source>
        <dbReference type="ARBA" id="ARBA00023080"/>
    </source>
</evidence>
<dbReference type="Pfam" id="PF21654">
    <property type="entry name" value="DncV-like_NTFase"/>
    <property type="match status" value="1"/>
</dbReference>
<dbReference type="InterPro" id="IPR048445">
    <property type="entry name" value="DncV-like_NTFase"/>
</dbReference>
<dbReference type="EMBL" id="CP003390">
    <property type="protein sequence ID" value="AFI84659.1"/>
    <property type="molecule type" value="Genomic_DNA"/>
</dbReference>
<dbReference type="GO" id="GO:0046872">
    <property type="term" value="F:metal ion binding"/>
    <property type="evidence" value="ECO:0007669"/>
    <property type="project" value="UniProtKB-KW"/>
</dbReference>
<dbReference type="AlphaFoldDB" id="I1XJU0"/>
<feature type="domain" description="Cyclic GMP-AMP synthase DncV-like nucleotidyltransferase" evidence="12">
    <location>
        <begin position="91"/>
        <end position="164"/>
    </location>
</feature>
<protein>
    <recommendedName>
        <fullName evidence="9">Cyclic GMP-AMP synthase</fullName>
    </recommendedName>
</protein>
<evidence type="ECO:0000256" key="2">
    <source>
        <dbReference type="ARBA" id="ARBA00022695"/>
    </source>
</evidence>
<dbReference type="GO" id="GO:0009117">
    <property type="term" value="P:nucleotide metabolic process"/>
    <property type="evidence" value="ECO:0007669"/>
    <property type="project" value="UniProtKB-KW"/>
</dbReference>
<dbReference type="eggNOG" id="ENOG502Z8M4">
    <property type="taxonomic scope" value="Bacteria"/>
</dbReference>
<dbReference type="GO" id="GO:0016779">
    <property type="term" value="F:nucleotidyltransferase activity"/>
    <property type="evidence" value="ECO:0007669"/>
    <property type="project" value="UniProtKB-KW"/>
</dbReference>
<dbReference type="GO" id="GO:0005524">
    <property type="term" value="F:ATP binding"/>
    <property type="evidence" value="ECO:0007669"/>
    <property type="project" value="UniProtKB-KW"/>
</dbReference>
<dbReference type="InterPro" id="IPR006116">
    <property type="entry name" value="NT_2-5OAS_ClassI-CCAase"/>
</dbReference>
<keyword evidence="7" id="KW-0546">Nucleotide metabolism</keyword>
<reference evidence="13 14" key="2">
    <citation type="journal article" date="2013" name="Int. J. Syst. Evol. Microbiol.">
        <title>Methylophaga nitratireducenticrescens sp. nov. and Methylophaga frappieri sp. nov., isolated from the biofilm of the methanol-fed denitrification system treating the seawater at the Montreal Biodome.</title>
        <authorList>
            <person name="Villeneuve C."/>
            <person name="Martineau C."/>
            <person name="Mauffrey F."/>
            <person name="Villemur R."/>
        </authorList>
    </citation>
    <scope>NUCLEOTIDE SEQUENCE [LARGE SCALE GENOMIC DNA]</scope>
    <source>
        <strain evidence="13 14">JAM1</strain>
    </source>
</reference>
<dbReference type="OrthoDB" id="1118920at2"/>
<evidence type="ECO:0000256" key="6">
    <source>
        <dbReference type="ARBA" id="ARBA00022842"/>
    </source>
</evidence>
<feature type="region of interest" description="Disordered" evidence="11">
    <location>
        <begin position="399"/>
        <end position="422"/>
    </location>
</feature>
<evidence type="ECO:0000256" key="5">
    <source>
        <dbReference type="ARBA" id="ARBA00022840"/>
    </source>
</evidence>
<dbReference type="GO" id="GO:0051607">
    <property type="term" value="P:defense response to virus"/>
    <property type="evidence" value="ECO:0007669"/>
    <property type="project" value="UniProtKB-KW"/>
</dbReference>
<keyword evidence="14" id="KW-1185">Reference proteome</keyword>
<keyword evidence="8" id="KW-0051">Antiviral defense</keyword>
<reference evidence="13 14" key="1">
    <citation type="journal article" date="2012" name="J. Bacteriol.">
        <title>Complete genome sequences of Methylophaga sp. strain JAM1 and Methylophaga sp. strain JAM7.</title>
        <authorList>
            <person name="Villeneuve C."/>
            <person name="Martineau C."/>
            <person name="Mauffrey F."/>
            <person name="Villemur R."/>
        </authorList>
    </citation>
    <scope>NUCLEOTIDE SEQUENCE [LARGE SCALE GENOMIC DNA]</scope>
    <source>
        <strain evidence="13 14">JAM1</strain>
    </source>
</reference>
<keyword evidence="1" id="KW-0808">Transferase</keyword>
<accession>I1XJU0</accession>
<keyword evidence="2" id="KW-0548">Nucleotidyltransferase</keyword>
<organism evidence="13 14">
    <name type="scientific">Methylophaga nitratireducenticrescens</name>
    <dbReference type="NCBI Taxonomy" id="754476"/>
    <lineage>
        <taxon>Bacteria</taxon>
        <taxon>Pseudomonadati</taxon>
        <taxon>Pseudomonadota</taxon>
        <taxon>Gammaproteobacteria</taxon>
        <taxon>Thiotrichales</taxon>
        <taxon>Piscirickettsiaceae</taxon>
        <taxon>Methylophaga</taxon>
    </lineage>
</organism>
<dbReference type="RefSeq" id="WP_014707030.1">
    <property type="nucleotide sequence ID" value="NC_017857.3"/>
</dbReference>
<keyword evidence="6" id="KW-0460">Magnesium</keyword>
<evidence type="ECO:0000256" key="1">
    <source>
        <dbReference type="ARBA" id="ARBA00022679"/>
    </source>
</evidence>
<keyword evidence="3" id="KW-0479">Metal-binding</keyword>
<evidence type="ECO:0000256" key="8">
    <source>
        <dbReference type="ARBA" id="ARBA00023118"/>
    </source>
</evidence>
<dbReference type="PATRIC" id="fig|754476.3.peg.1819"/>
<evidence type="ECO:0000256" key="4">
    <source>
        <dbReference type="ARBA" id="ARBA00022741"/>
    </source>
</evidence>
<dbReference type="KEGG" id="mej:Q7A_1841"/>
<evidence type="ECO:0000259" key="12">
    <source>
        <dbReference type="Pfam" id="PF21654"/>
    </source>
</evidence>
<keyword evidence="4" id="KW-0547">Nucleotide-binding</keyword>
<dbReference type="CDD" id="cd05400">
    <property type="entry name" value="NT_2-5OAS_ClassI-CCAase"/>
    <property type="match status" value="1"/>
</dbReference>
<gene>
    <name evidence="13" type="ordered locus">Q7A_1841</name>
</gene>